<reference evidence="2 3" key="1">
    <citation type="journal article" date="2018" name="Mol. Ecol.">
        <title>The obligate alkalophilic soda-lake fungus Sodiomyces alkalinus has shifted to a protein diet.</title>
        <authorList>
            <person name="Grum-Grzhimaylo A.A."/>
            <person name="Falkoski D.L."/>
            <person name="van den Heuvel J."/>
            <person name="Valero-Jimenez C.A."/>
            <person name="Min B."/>
            <person name="Choi I.G."/>
            <person name="Lipzen A."/>
            <person name="Daum C.G."/>
            <person name="Aanen D.K."/>
            <person name="Tsang A."/>
            <person name="Henrissat B."/>
            <person name="Bilanenko E.N."/>
            <person name="de Vries R.P."/>
            <person name="van Kan J.A.L."/>
            <person name="Grigoriev I.V."/>
            <person name="Debets A.J.M."/>
        </authorList>
    </citation>
    <scope>NUCLEOTIDE SEQUENCE [LARGE SCALE GENOMIC DNA]</scope>
    <source>
        <strain evidence="2 3">F11</strain>
    </source>
</reference>
<feature type="compositionally biased region" description="Polar residues" evidence="1">
    <location>
        <begin position="68"/>
        <end position="79"/>
    </location>
</feature>
<evidence type="ECO:0000313" key="2">
    <source>
        <dbReference type="EMBL" id="ROT38614.1"/>
    </source>
</evidence>
<dbReference type="EMBL" id="ML119055">
    <property type="protein sequence ID" value="ROT38614.1"/>
    <property type="molecule type" value="Genomic_DNA"/>
</dbReference>
<feature type="region of interest" description="Disordered" evidence="1">
    <location>
        <begin position="54"/>
        <end position="79"/>
    </location>
</feature>
<dbReference type="Proteomes" id="UP000272025">
    <property type="component" value="Unassembled WGS sequence"/>
</dbReference>
<dbReference type="RefSeq" id="XP_028466420.1">
    <property type="nucleotide sequence ID" value="XM_028614199.1"/>
</dbReference>
<organism evidence="2 3">
    <name type="scientific">Sodiomyces alkalinus (strain CBS 110278 / VKM F-3762 / F11)</name>
    <name type="common">Alkaliphilic filamentous fungus</name>
    <dbReference type="NCBI Taxonomy" id="1314773"/>
    <lineage>
        <taxon>Eukaryota</taxon>
        <taxon>Fungi</taxon>
        <taxon>Dikarya</taxon>
        <taxon>Ascomycota</taxon>
        <taxon>Pezizomycotina</taxon>
        <taxon>Sordariomycetes</taxon>
        <taxon>Hypocreomycetidae</taxon>
        <taxon>Glomerellales</taxon>
        <taxon>Plectosphaerellaceae</taxon>
        <taxon>Sodiomyces</taxon>
    </lineage>
</organism>
<proteinExistence type="predicted"/>
<dbReference type="GeneID" id="39582677"/>
<name>A0A3N2PVW2_SODAK</name>
<gene>
    <name evidence="2" type="ORF">SODALDRAFT_359717</name>
</gene>
<accession>A0A3N2PVW2</accession>
<evidence type="ECO:0000256" key="1">
    <source>
        <dbReference type="SAM" id="MobiDB-lite"/>
    </source>
</evidence>
<protein>
    <submittedName>
        <fullName evidence="2">Uncharacterized protein</fullName>
    </submittedName>
</protein>
<keyword evidence="3" id="KW-1185">Reference proteome</keyword>
<dbReference type="AlphaFoldDB" id="A0A3N2PVW2"/>
<evidence type="ECO:0000313" key="3">
    <source>
        <dbReference type="Proteomes" id="UP000272025"/>
    </source>
</evidence>
<sequence>MTPDYASCFITPVELADLDDKMDTDGLPYETMDLDVQDATSHSHGLTTDAVEMTSPITGPKREHRSVTRQNRVGRSLTSSRLKPKWRRSLLMPDIIATAPPWSRINSTMTGHDGQVQETFRFVDNIIDSGEIGMGNASPALDIYRRSQTSESVSESAKRAKRRQRIARRWVDLTGGSLLLSKFCRHKSDTEERFKELFCSISLSINPSFLRAIATQRSSIKREWKPGPYFGGIGDAN</sequence>